<gene>
    <name evidence="5" type="ORF">SAMN05192574_102500</name>
</gene>
<evidence type="ECO:0000256" key="2">
    <source>
        <dbReference type="ARBA" id="ARBA00022741"/>
    </source>
</evidence>
<dbReference type="OrthoDB" id="1132102at2"/>
<reference evidence="6" key="1">
    <citation type="submission" date="2016-10" db="EMBL/GenBank/DDBJ databases">
        <authorList>
            <person name="Varghese N."/>
            <person name="Submissions S."/>
        </authorList>
    </citation>
    <scope>NUCLEOTIDE SEQUENCE [LARGE SCALE GENOMIC DNA]</scope>
    <source>
        <strain evidence="6">Gh-48</strain>
    </source>
</reference>
<keyword evidence="4" id="KW-0067">ATP-binding</keyword>
<evidence type="ECO:0000256" key="4">
    <source>
        <dbReference type="ARBA" id="ARBA00022840"/>
    </source>
</evidence>
<keyword evidence="3 5" id="KW-0418">Kinase</keyword>
<dbReference type="STRING" id="551995.SAMN05192574_102500"/>
<organism evidence="5 6">
    <name type="scientific">Mucilaginibacter gossypiicola</name>
    <dbReference type="NCBI Taxonomy" id="551995"/>
    <lineage>
        <taxon>Bacteria</taxon>
        <taxon>Pseudomonadati</taxon>
        <taxon>Bacteroidota</taxon>
        <taxon>Sphingobacteriia</taxon>
        <taxon>Sphingobacteriales</taxon>
        <taxon>Sphingobacteriaceae</taxon>
        <taxon>Mucilaginibacter</taxon>
    </lineage>
</organism>
<evidence type="ECO:0000256" key="1">
    <source>
        <dbReference type="ARBA" id="ARBA00022679"/>
    </source>
</evidence>
<dbReference type="Proteomes" id="UP000198942">
    <property type="component" value="Unassembled WGS sequence"/>
</dbReference>
<proteinExistence type="predicted"/>
<keyword evidence="1" id="KW-0808">Transferase</keyword>
<keyword evidence="2" id="KW-0547">Nucleotide-binding</keyword>
<dbReference type="RefSeq" id="WP_091209736.1">
    <property type="nucleotide sequence ID" value="NZ_FOCL01000002.1"/>
</dbReference>
<evidence type="ECO:0000313" key="5">
    <source>
        <dbReference type="EMBL" id="SEN11675.1"/>
    </source>
</evidence>
<evidence type="ECO:0000313" key="6">
    <source>
        <dbReference type="Proteomes" id="UP000198942"/>
    </source>
</evidence>
<keyword evidence="6" id="KW-1185">Reference proteome</keyword>
<sequence length="191" mass="21482">MSSHHIVREKQEPALLVLSMDTFDEEMLGQLLEWSPTVICTTDTAEKLDASGIKVDWIIGDGDAGDLQSDVKQMPLGMDNNAAGTALKYLVMHNYPSVNVITDALELKEFLFYADKINLVIFRAQQKIYPVNPGFSKWKPAGEFIELLSHPLGLQLNGLEAIGNNRYQTTHDGFFTLQFEQDFLFIAEDLE</sequence>
<dbReference type="GO" id="GO:0016301">
    <property type="term" value="F:kinase activity"/>
    <property type="evidence" value="ECO:0007669"/>
    <property type="project" value="UniProtKB-KW"/>
</dbReference>
<dbReference type="GO" id="GO:0005524">
    <property type="term" value="F:ATP binding"/>
    <property type="evidence" value="ECO:0007669"/>
    <property type="project" value="UniProtKB-KW"/>
</dbReference>
<accession>A0A1H8DWX8</accession>
<dbReference type="GO" id="GO:0004788">
    <property type="term" value="F:thiamine diphosphokinase activity"/>
    <property type="evidence" value="ECO:0007669"/>
    <property type="project" value="InterPro"/>
</dbReference>
<name>A0A1H8DWX8_9SPHI</name>
<dbReference type="EMBL" id="FOCL01000002">
    <property type="protein sequence ID" value="SEN11675.1"/>
    <property type="molecule type" value="Genomic_DNA"/>
</dbReference>
<dbReference type="AlphaFoldDB" id="A0A1H8DWX8"/>
<dbReference type="GO" id="GO:0009229">
    <property type="term" value="P:thiamine diphosphate biosynthetic process"/>
    <property type="evidence" value="ECO:0007669"/>
    <property type="project" value="InterPro"/>
</dbReference>
<dbReference type="Gene3D" id="3.40.50.10240">
    <property type="entry name" value="Thiamin pyrophosphokinase, catalytic domain"/>
    <property type="match status" value="1"/>
</dbReference>
<evidence type="ECO:0000256" key="3">
    <source>
        <dbReference type="ARBA" id="ARBA00022777"/>
    </source>
</evidence>
<dbReference type="InterPro" id="IPR036759">
    <property type="entry name" value="TPK_catalytic_sf"/>
</dbReference>
<protein>
    <submittedName>
        <fullName evidence="5">Thiamine pyrophosphokinase</fullName>
    </submittedName>
</protein>